<dbReference type="Proteomes" id="UP000327493">
    <property type="component" value="Chromosome 15"/>
</dbReference>
<name>A0A5J5CVJ7_9PERO</name>
<gene>
    <name evidence="1" type="ORF">FQN60_003557</name>
</gene>
<evidence type="ECO:0000313" key="2">
    <source>
        <dbReference type="Proteomes" id="UP000327493"/>
    </source>
</evidence>
<reference evidence="1 2" key="1">
    <citation type="submission" date="2019-08" db="EMBL/GenBank/DDBJ databases">
        <title>A chromosome-level genome assembly, high-density linkage maps, and genome scans reveal the genomic architecture of hybrid incompatibilities underlying speciation via character displacement in darters (Percidae: Etheostominae).</title>
        <authorList>
            <person name="Moran R.L."/>
            <person name="Catchen J.M."/>
            <person name="Fuller R.C."/>
        </authorList>
    </citation>
    <scope>NUCLEOTIDE SEQUENCE [LARGE SCALE GENOMIC DNA]</scope>
    <source>
        <strain evidence="1">EspeVRDwgs_2016</strain>
        <tissue evidence="1">Muscle</tissue>
    </source>
</reference>
<keyword evidence="2" id="KW-1185">Reference proteome</keyword>
<accession>A0A5J5CVJ7</accession>
<dbReference type="EMBL" id="VOFY01000015">
    <property type="protein sequence ID" value="KAA8584863.1"/>
    <property type="molecule type" value="Genomic_DNA"/>
</dbReference>
<protein>
    <submittedName>
        <fullName evidence="1">Uncharacterized protein</fullName>
    </submittedName>
</protein>
<evidence type="ECO:0000313" key="1">
    <source>
        <dbReference type="EMBL" id="KAA8584863.1"/>
    </source>
</evidence>
<comment type="caution">
    <text evidence="1">The sequence shown here is derived from an EMBL/GenBank/DDBJ whole genome shotgun (WGS) entry which is preliminary data.</text>
</comment>
<organism evidence="1 2">
    <name type="scientific">Etheostoma spectabile</name>
    <name type="common">orangethroat darter</name>
    <dbReference type="NCBI Taxonomy" id="54343"/>
    <lineage>
        <taxon>Eukaryota</taxon>
        <taxon>Metazoa</taxon>
        <taxon>Chordata</taxon>
        <taxon>Craniata</taxon>
        <taxon>Vertebrata</taxon>
        <taxon>Euteleostomi</taxon>
        <taxon>Actinopterygii</taxon>
        <taxon>Neopterygii</taxon>
        <taxon>Teleostei</taxon>
        <taxon>Neoteleostei</taxon>
        <taxon>Acanthomorphata</taxon>
        <taxon>Eupercaria</taxon>
        <taxon>Perciformes</taxon>
        <taxon>Percoidei</taxon>
        <taxon>Percidae</taxon>
        <taxon>Etheostomatinae</taxon>
        <taxon>Etheostoma</taxon>
    </lineage>
</organism>
<sequence length="75" mass="7862">MVQGGLCEKDRVLLGGNSQLVVEVWLYSVVIPYLMSGATDDGGEDGTRGVISGETGFAHTGSVVNNQCGDFIFHG</sequence>
<proteinExistence type="predicted"/>
<dbReference type="AlphaFoldDB" id="A0A5J5CVJ7"/>